<evidence type="ECO:0000313" key="1">
    <source>
        <dbReference type="EMBL" id="GLR16973.1"/>
    </source>
</evidence>
<dbReference type="Proteomes" id="UP001156666">
    <property type="component" value="Unassembled WGS sequence"/>
</dbReference>
<protein>
    <recommendedName>
        <fullName evidence="3">Aspartyl protease</fullName>
    </recommendedName>
</protein>
<accession>A0AA37SLX5</accession>
<proteinExistence type="predicted"/>
<evidence type="ECO:0008006" key="3">
    <source>
        <dbReference type="Google" id="ProtNLM"/>
    </source>
</evidence>
<reference evidence="1" key="1">
    <citation type="journal article" date="2014" name="Int. J. Syst. Evol. Microbiol.">
        <title>Complete genome sequence of Corynebacterium casei LMG S-19264T (=DSM 44701T), isolated from a smear-ripened cheese.</title>
        <authorList>
            <consortium name="US DOE Joint Genome Institute (JGI-PGF)"/>
            <person name="Walter F."/>
            <person name="Albersmeier A."/>
            <person name="Kalinowski J."/>
            <person name="Ruckert C."/>
        </authorList>
    </citation>
    <scope>NUCLEOTIDE SEQUENCE</scope>
    <source>
        <strain evidence="1">NBRC 108769</strain>
    </source>
</reference>
<keyword evidence="2" id="KW-1185">Reference proteome</keyword>
<dbReference type="InterPro" id="IPR021109">
    <property type="entry name" value="Peptidase_aspartic_dom_sf"/>
</dbReference>
<gene>
    <name evidence="1" type="ORF">GCM10007940_15880</name>
</gene>
<organism evidence="1 2">
    <name type="scientific">Portibacter lacus</name>
    <dbReference type="NCBI Taxonomy" id="1099794"/>
    <lineage>
        <taxon>Bacteria</taxon>
        <taxon>Pseudomonadati</taxon>
        <taxon>Bacteroidota</taxon>
        <taxon>Saprospiria</taxon>
        <taxon>Saprospirales</taxon>
        <taxon>Haliscomenobacteraceae</taxon>
        <taxon>Portibacter</taxon>
    </lineage>
</organism>
<name>A0AA37SLX5_9BACT</name>
<dbReference type="Pfam" id="PF13650">
    <property type="entry name" value="Asp_protease_2"/>
    <property type="match status" value="1"/>
</dbReference>
<dbReference type="SUPFAM" id="SSF50630">
    <property type="entry name" value="Acid proteases"/>
    <property type="match status" value="2"/>
</dbReference>
<evidence type="ECO:0000313" key="2">
    <source>
        <dbReference type="Proteomes" id="UP001156666"/>
    </source>
</evidence>
<reference evidence="1" key="2">
    <citation type="submission" date="2023-01" db="EMBL/GenBank/DDBJ databases">
        <title>Draft genome sequence of Portibacter lacus strain NBRC 108769.</title>
        <authorList>
            <person name="Sun Q."/>
            <person name="Mori K."/>
        </authorList>
    </citation>
    <scope>NUCLEOTIDE SEQUENCE</scope>
    <source>
        <strain evidence="1">NBRC 108769</strain>
    </source>
</reference>
<sequence>MFSQALTQDVYSSIVPFNYYQSLIILKAKIGDQEGNFILDTGANGLVLNSQYFSPTSVSNHTAYGISGEVSKIGKSEVEEMEMEQLVFHDLEAENIDLTEIENKKNIKILGLIGYDVIKDYEIMLNYRERYVTFSKLDDQGEMILKLPHTQEKIDSFSFTLGNFIPVIEVKIGDESKRMGIDTGAEYNVLDNKRNRNVLENFKVINRINISGADGKQKQALAGILYRLKLSEKYKCASMATILTNMNYLNQIYGTNLDGILGHGFLAPWIFSINYKQKKIYLHKIYYGRT</sequence>
<comment type="caution">
    <text evidence="1">The sequence shown here is derived from an EMBL/GenBank/DDBJ whole genome shotgun (WGS) entry which is preliminary data.</text>
</comment>
<dbReference type="AlphaFoldDB" id="A0AA37SLX5"/>
<dbReference type="EMBL" id="BSOH01000007">
    <property type="protein sequence ID" value="GLR16973.1"/>
    <property type="molecule type" value="Genomic_DNA"/>
</dbReference>
<dbReference type="Gene3D" id="2.40.70.10">
    <property type="entry name" value="Acid Proteases"/>
    <property type="match status" value="2"/>
</dbReference>